<dbReference type="EMBL" id="JBICBT010000369">
    <property type="protein sequence ID" value="KAL3115664.1"/>
    <property type="molecule type" value="Genomic_DNA"/>
</dbReference>
<comment type="caution">
    <text evidence="1">The sequence shown here is derived from an EMBL/GenBank/DDBJ whole genome shotgun (WGS) entry which is preliminary data.</text>
</comment>
<organism evidence="1 2">
    <name type="scientific">Heterodera trifolii</name>
    <dbReference type="NCBI Taxonomy" id="157864"/>
    <lineage>
        <taxon>Eukaryota</taxon>
        <taxon>Metazoa</taxon>
        <taxon>Ecdysozoa</taxon>
        <taxon>Nematoda</taxon>
        <taxon>Chromadorea</taxon>
        <taxon>Rhabditida</taxon>
        <taxon>Tylenchina</taxon>
        <taxon>Tylenchomorpha</taxon>
        <taxon>Tylenchoidea</taxon>
        <taxon>Heteroderidae</taxon>
        <taxon>Heteroderinae</taxon>
        <taxon>Heterodera</taxon>
    </lineage>
</organism>
<name>A0ABD2LKH3_9BILA</name>
<evidence type="ECO:0000313" key="1">
    <source>
        <dbReference type="EMBL" id="KAL3115664.1"/>
    </source>
</evidence>
<proteinExistence type="predicted"/>
<dbReference type="AlphaFoldDB" id="A0ABD2LKH3"/>
<reference evidence="1 2" key="1">
    <citation type="submission" date="2024-10" db="EMBL/GenBank/DDBJ databases">
        <authorList>
            <person name="Kim D."/>
        </authorList>
    </citation>
    <scope>NUCLEOTIDE SEQUENCE [LARGE SCALE GENOMIC DNA]</scope>
    <source>
        <strain evidence="1">BH-2024</strain>
    </source>
</reference>
<keyword evidence="2" id="KW-1185">Reference proteome</keyword>
<evidence type="ECO:0000313" key="2">
    <source>
        <dbReference type="Proteomes" id="UP001620626"/>
    </source>
</evidence>
<accession>A0ABD2LKH3</accession>
<protein>
    <submittedName>
        <fullName evidence="1">Uncharacterized protein</fullName>
    </submittedName>
</protein>
<gene>
    <name evidence="1" type="ORF">niasHT_018070</name>
</gene>
<sequence>MNTVVITSFVNRRESLFPLLTIFSSTCFASLATILPADERVGFPAVGTILPIHAETVPICRPNFVNRRDRCLLIEDCPLLTTFSSICSVSLVTILPSSDGPVQHEPGNGVAQQIPQLSKAKIEELYKKYELKLEEFSGALLNSSLLHVRHQLQSLKCHAVAFCRIVSAAHPRKLVLVASG</sequence>
<dbReference type="Proteomes" id="UP001620626">
    <property type="component" value="Unassembled WGS sequence"/>
</dbReference>